<dbReference type="InterPro" id="IPR013791">
    <property type="entry name" value="RNA3'-term_phos_cycl_insert"/>
</dbReference>
<gene>
    <name evidence="3" type="ORF">S03H2_44373</name>
</gene>
<evidence type="ECO:0000259" key="1">
    <source>
        <dbReference type="Pfam" id="PF01137"/>
    </source>
</evidence>
<reference evidence="3" key="1">
    <citation type="journal article" date="2014" name="Front. Microbiol.">
        <title>High frequency of phylogenetically diverse reductive dehalogenase-homologous genes in deep subseafloor sedimentary metagenomes.</title>
        <authorList>
            <person name="Kawai M."/>
            <person name="Futagami T."/>
            <person name="Toyoda A."/>
            <person name="Takaki Y."/>
            <person name="Nishi S."/>
            <person name="Hori S."/>
            <person name="Arai W."/>
            <person name="Tsubouchi T."/>
            <person name="Morono Y."/>
            <person name="Uchiyama I."/>
            <person name="Ito T."/>
            <person name="Fujiyama A."/>
            <person name="Inagaki F."/>
            <person name="Takami H."/>
        </authorList>
    </citation>
    <scope>NUCLEOTIDE SEQUENCE</scope>
    <source>
        <strain evidence="3">Expedition CK06-06</strain>
    </source>
</reference>
<dbReference type="InterPro" id="IPR023797">
    <property type="entry name" value="RNA3'_phos_cyclase_dom"/>
</dbReference>
<dbReference type="EMBL" id="BARU01027740">
    <property type="protein sequence ID" value="GAH76073.1"/>
    <property type="molecule type" value="Genomic_DNA"/>
</dbReference>
<protein>
    <recommendedName>
        <fullName evidence="4">RNA 3'-terminal-phosphate cyclase (ATP)</fullName>
    </recommendedName>
</protein>
<dbReference type="InterPro" id="IPR000228">
    <property type="entry name" value="RNA3'_term_phos_cyc"/>
</dbReference>
<dbReference type="Pfam" id="PF05189">
    <property type="entry name" value="RTC_insert"/>
    <property type="match status" value="1"/>
</dbReference>
<dbReference type="InterPro" id="IPR037136">
    <property type="entry name" value="RNA3'_phos_cyclase_dom_sf"/>
</dbReference>
<comment type="caution">
    <text evidence="3">The sequence shown here is derived from an EMBL/GenBank/DDBJ whole genome shotgun (WGS) entry which is preliminary data.</text>
</comment>
<dbReference type="AlphaFoldDB" id="X1K1W6"/>
<dbReference type="Pfam" id="PF01137">
    <property type="entry name" value="RTC"/>
    <property type="match status" value="1"/>
</dbReference>
<feature type="non-terminal residue" evidence="3">
    <location>
        <position position="1"/>
    </location>
</feature>
<dbReference type="GO" id="GO:0006396">
    <property type="term" value="P:RNA processing"/>
    <property type="evidence" value="ECO:0007669"/>
    <property type="project" value="InterPro"/>
</dbReference>
<feature type="domain" description="RNA 3'-terminal phosphate cyclase insert" evidence="2">
    <location>
        <begin position="20"/>
        <end position="116"/>
    </location>
</feature>
<dbReference type="PANTHER" id="PTHR11096:SF0">
    <property type="entry name" value="RNA 3'-TERMINAL PHOSPHATE CYCLASE"/>
    <property type="match status" value="1"/>
</dbReference>
<dbReference type="GO" id="GO:0003963">
    <property type="term" value="F:RNA-3'-phosphate cyclase activity"/>
    <property type="evidence" value="ECO:0007669"/>
    <property type="project" value="TreeGrafter"/>
</dbReference>
<sequence length="208" mass="23042">IEVRVEPIAGRIKPLNFLYPGNIREIKGIAISSHLEQRRVSERMAKKCKAVLKVDGYDAQIKEIYDTTSIQEGAALALFSRSDTGCIIGSDRAGKPGRSSEEIGRFVAKNWLQDIQTGATVDRYLADQLIIYAALAEGNTEYHIPRMTEHVDTNLWLVNRILGAKTTLKDNHLKIEGIGFKFKAGSKCSVNPVSLQGTKSRSNLGSRR</sequence>
<evidence type="ECO:0008006" key="4">
    <source>
        <dbReference type="Google" id="ProtNLM"/>
    </source>
</evidence>
<dbReference type="Gene3D" id="3.30.360.20">
    <property type="entry name" value="RNA 3'-terminal phosphate cyclase, insert domain"/>
    <property type="match status" value="1"/>
</dbReference>
<dbReference type="InterPro" id="IPR036553">
    <property type="entry name" value="RPTC_insert"/>
</dbReference>
<proteinExistence type="predicted"/>
<feature type="domain" description="RNA 3'-terminal phosphate cyclase" evidence="1">
    <location>
        <begin position="3"/>
        <end position="167"/>
    </location>
</feature>
<dbReference type="PANTHER" id="PTHR11096">
    <property type="entry name" value="RNA 3' TERMINAL PHOSPHATE CYCLASE"/>
    <property type="match status" value="1"/>
</dbReference>
<accession>X1K1W6</accession>
<name>X1K1W6_9ZZZZ</name>
<dbReference type="SUPFAM" id="SSF52913">
    <property type="entry name" value="RNA 3'-terminal phosphate cyclase, RPTC, insert domain"/>
    <property type="match status" value="1"/>
</dbReference>
<evidence type="ECO:0000313" key="3">
    <source>
        <dbReference type="EMBL" id="GAH76073.1"/>
    </source>
</evidence>
<dbReference type="Gene3D" id="3.65.10.20">
    <property type="entry name" value="RNA 3'-terminal phosphate cyclase domain"/>
    <property type="match status" value="1"/>
</dbReference>
<organism evidence="3">
    <name type="scientific">marine sediment metagenome</name>
    <dbReference type="NCBI Taxonomy" id="412755"/>
    <lineage>
        <taxon>unclassified sequences</taxon>
        <taxon>metagenomes</taxon>
        <taxon>ecological metagenomes</taxon>
    </lineage>
</organism>
<evidence type="ECO:0000259" key="2">
    <source>
        <dbReference type="Pfam" id="PF05189"/>
    </source>
</evidence>